<feature type="chain" id="PRO_5047435381" evidence="2">
    <location>
        <begin position="19"/>
        <end position="160"/>
    </location>
</feature>
<gene>
    <name evidence="3" type="ORF">T190115A13A_20070</name>
</gene>
<reference evidence="3 4" key="1">
    <citation type="submission" date="2024-05" db="EMBL/GenBank/DDBJ databases">
        <authorList>
            <person name="Duchaud E."/>
        </authorList>
    </citation>
    <scope>NUCLEOTIDE SEQUENCE [LARGE SCALE GENOMIC DNA]</scope>
    <source>
        <strain evidence="3">Ena-SAMPLE-TAB-13-05-2024-13:56:06:370-140305</strain>
    </source>
</reference>
<feature type="signal peptide" evidence="2">
    <location>
        <begin position="1"/>
        <end position="18"/>
    </location>
</feature>
<dbReference type="RefSeq" id="WP_348738525.1">
    <property type="nucleotide sequence ID" value="NZ_CAXJRC010000022.1"/>
</dbReference>
<accession>A0ABM9PME0</accession>
<name>A0ABM9PME0_9FLAO</name>
<evidence type="ECO:0000256" key="2">
    <source>
        <dbReference type="SAM" id="SignalP"/>
    </source>
</evidence>
<proteinExistence type="predicted"/>
<sequence length="160" mass="17344">MKKVFLTLGLFAGSLAFANTNTNFDSQPSKLIVKHELKSQTISLKLDLGDITNLSKEEISNRVQAFLLEKISNEDELLECEVTLTASVTVGVFTGSASVKVKGKCGEIKKEAQALLQDLMTKLKASLKDMQGKQVGSDGDGRIGAEEDGISEEDLLRHKS</sequence>
<keyword evidence="4" id="KW-1185">Reference proteome</keyword>
<comment type="caution">
    <text evidence="3">The sequence shown here is derived from an EMBL/GenBank/DDBJ whole genome shotgun (WGS) entry which is preliminary data.</text>
</comment>
<protein>
    <submittedName>
        <fullName evidence="3">Uncharacterized protein</fullName>
    </submittedName>
</protein>
<dbReference type="Proteomes" id="UP001497602">
    <property type="component" value="Unassembled WGS sequence"/>
</dbReference>
<organism evidence="3 4">
    <name type="scientific">Tenacibaculum vairaonense</name>
    <dbReference type="NCBI Taxonomy" id="3137860"/>
    <lineage>
        <taxon>Bacteria</taxon>
        <taxon>Pseudomonadati</taxon>
        <taxon>Bacteroidota</taxon>
        <taxon>Flavobacteriia</taxon>
        <taxon>Flavobacteriales</taxon>
        <taxon>Flavobacteriaceae</taxon>
        <taxon>Tenacibaculum</taxon>
    </lineage>
</organism>
<dbReference type="EMBL" id="CAXJRC010000022">
    <property type="protein sequence ID" value="CAL2106790.1"/>
    <property type="molecule type" value="Genomic_DNA"/>
</dbReference>
<keyword evidence="2" id="KW-0732">Signal</keyword>
<evidence type="ECO:0000313" key="4">
    <source>
        <dbReference type="Proteomes" id="UP001497602"/>
    </source>
</evidence>
<evidence type="ECO:0000313" key="3">
    <source>
        <dbReference type="EMBL" id="CAL2106790.1"/>
    </source>
</evidence>
<evidence type="ECO:0000256" key="1">
    <source>
        <dbReference type="SAM" id="MobiDB-lite"/>
    </source>
</evidence>
<feature type="region of interest" description="Disordered" evidence="1">
    <location>
        <begin position="129"/>
        <end position="160"/>
    </location>
</feature>